<dbReference type="EMBL" id="CP138858">
    <property type="protein sequence ID" value="WPJ96815.1"/>
    <property type="molecule type" value="Genomic_DNA"/>
</dbReference>
<accession>A0ABZ0RPY5</accession>
<dbReference type="RefSeq" id="WP_319833672.1">
    <property type="nucleotide sequence ID" value="NZ_CP138858.1"/>
</dbReference>
<dbReference type="SUPFAM" id="SSF53448">
    <property type="entry name" value="Nucleotide-diphospho-sugar transferases"/>
    <property type="match status" value="1"/>
</dbReference>
<dbReference type="InterPro" id="IPR029044">
    <property type="entry name" value="Nucleotide-diphossugar_trans"/>
</dbReference>
<name>A0ABZ0RPY5_9BACT</name>
<evidence type="ECO:0008006" key="3">
    <source>
        <dbReference type="Google" id="ProtNLM"/>
    </source>
</evidence>
<evidence type="ECO:0000313" key="2">
    <source>
        <dbReference type="Proteomes" id="UP001324993"/>
    </source>
</evidence>
<keyword evidence="2" id="KW-1185">Reference proteome</keyword>
<evidence type="ECO:0000313" key="1">
    <source>
        <dbReference type="EMBL" id="WPJ96815.1"/>
    </source>
</evidence>
<proteinExistence type="predicted"/>
<dbReference type="Gene3D" id="3.90.550.10">
    <property type="entry name" value="Spore Coat Polysaccharide Biosynthesis Protein SpsA, Chain A"/>
    <property type="match status" value="1"/>
</dbReference>
<protein>
    <recommendedName>
        <fullName evidence="3">Glycosyl transferase family 8</fullName>
    </recommendedName>
</protein>
<organism evidence="1 2">
    <name type="scientific">Coraliomargarita algicola</name>
    <dbReference type="NCBI Taxonomy" id="3092156"/>
    <lineage>
        <taxon>Bacteria</taxon>
        <taxon>Pseudomonadati</taxon>
        <taxon>Verrucomicrobiota</taxon>
        <taxon>Opitutia</taxon>
        <taxon>Puniceicoccales</taxon>
        <taxon>Coraliomargaritaceae</taxon>
        <taxon>Coraliomargarita</taxon>
    </lineage>
</organism>
<sequence length="309" mass="34975">MKNCTIVSAADGNYFWGLLLLTASIRRAKLQCPVHLLVRDLTDAQMASLQALGNVSIEEMDSSNCLNPCTWKASALMGATTEYITWMDADCLVIGDISELLMPRNGEFQIRVRGHQENAMTYHKLYAPGEKAGPLPASVLATWQQDVNEQLEPRLDTAIVTNCFVLHRQHLPFIKKWQQQMEKVMPPQDCGVVNQNQPAYFMTDESVFSSLISFAAAAPPISDFLLNQIPEKHVAHFGVRPKPWNGWAQPTWYAYDEVMETVDYALAHCPMLPELPPSLQRKHRLRSKMGANARQIIPRMKQFVRKIKP</sequence>
<reference evidence="1 2" key="1">
    <citation type="submission" date="2023-11" db="EMBL/GenBank/DDBJ databases">
        <title>Coraliomargarita sp. nov., isolated from marine algae.</title>
        <authorList>
            <person name="Lee J.K."/>
            <person name="Baek J.H."/>
            <person name="Kim J.M."/>
            <person name="Choi D.G."/>
            <person name="Jeon C.O."/>
        </authorList>
    </citation>
    <scope>NUCLEOTIDE SEQUENCE [LARGE SCALE GENOMIC DNA]</scope>
    <source>
        <strain evidence="1 2">J2-16</strain>
    </source>
</reference>
<gene>
    <name evidence="1" type="ORF">SH580_03735</name>
</gene>
<dbReference type="Proteomes" id="UP001324993">
    <property type="component" value="Chromosome"/>
</dbReference>